<evidence type="ECO:0000313" key="2">
    <source>
        <dbReference type="EMBL" id="QEC71118.1"/>
    </source>
</evidence>
<dbReference type="AlphaFoldDB" id="A0A5B8VLL1"/>
<name>A0A5B8VLL1_9BACT</name>
<proteinExistence type="predicted"/>
<accession>A0A5B8VLL1</accession>
<keyword evidence="1" id="KW-0472">Membrane</keyword>
<organism evidence="2 3">
    <name type="scientific">Arachidicoccus ginsenosidivorans</name>
    <dbReference type="NCBI Taxonomy" id="496057"/>
    <lineage>
        <taxon>Bacteria</taxon>
        <taxon>Pseudomonadati</taxon>
        <taxon>Bacteroidota</taxon>
        <taxon>Chitinophagia</taxon>
        <taxon>Chitinophagales</taxon>
        <taxon>Chitinophagaceae</taxon>
        <taxon>Arachidicoccus</taxon>
    </lineage>
</organism>
<keyword evidence="1" id="KW-1133">Transmembrane helix</keyword>
<dbReference type="OrthoDB" id="9911874at2"/>
<evidence type="ECO:0000256" key="1">
    <source>
        <dbReference type="SAM" id="Phobius"/>
    </source>
</evidence>
<evidence type="ECO:0008006" key="4">
    <source>
        <dbReference type="Google" id="ProtNLM"/>
    </source>
</evidence>
<protein>
    <recommendedName>
        <fullName evidence="4">PEGA domain-containing protein</fullName>
    </recommendedName>
</protein>
<keyword evidence="3" id="KW-1185">Reference proteome</keyword>
<sequence>MRVGFDKKIYVRYPKSFNFGSLNLKNKTRTYMQQVELIRKGILPIAKMRVEVAGEIYLIAGGKSMAISLPEGELQVKLRLEGWYGVNSVQITKTSSKLIIKPFIPDLLYALGVIFTISFFILIMRAN</sequence>
<reference evidence="2 3" key="1">
    <citation type="journal article" date="2017" name="Int. J. Syst. Evol. Microbiol.">
        <title>Arachidicoccus ginsenosidivorans sp. nov., with ginsenoside-converting activity isolated from ginseng cultivating soil.</title>
        <authorList>
            <person name="Siddiqi M.Z."/>
            <person name="Aslam Z."/>
            <person name="Im W.T."/>
        </authorList>
    </citation>
    <scope>NUCLEOTIDE SEQUENCE [LARGE SCALE GENOMIC DNA]</scope>
    <source>
        <strain evidence="2 3">Gsoil 809</strain>
    </source>
</reference>
<keyword evidence="1" id="KW-0812">Transmembrane</keyword>
<dbReference type="KEGG" id="agi:FSB73_04910"/>
<dbReference type="EMBL" id="CP042434">
    <property type="protein sequence ID" value="QEC71118.1"/>
    <property type="molecule type" value="Genomic_DNA"/>
</dbReference>
<evidence type="ECO:0000313" key="3">
    <source>
        <dbReference type="Proteomes" id="UP000321291"/>
    </source>
</evidence>
<dbReference type="Proteomes" id="UP000321291">
    <property type="component" value="Chromosome"/>
</dbReference>
<gene>
    <name evidence="2" type="ORF">FSB73_04910</name>
</gene>
<dbReference type="RefSeq" id="WP_146780375.1">
    <property type="nucleotide sequence ID" value="NZ_CP042434.1"/>
</dbReference>
<feature type="transmembrane region" description="Helical" evidence="1">
    <location>
        <begin position="107"/>
        <end position="126"/>
    </location>
</feature>